<keyword evidence="6" id="KW-1185">Reference proteome</keyword>
<dbReference type="AlphaFoldDB" id="A0A6N7ZCJ0"/>
<name>A0A6N7ZCJ0_9PSEU</name>
<keyword evidence="3" id="KW-0963">Cytoplasm</keyword>
<dbReference type="RefSeq" id="WP_154761517.1">
    <property type="nucleotide sequence ID" value="NZ_WMBA01000107.1"/>
</dbReference>
<comment type="subcellular location">
    <subcellularLocation>
        <location evidence="1">Cytoplasm</location>
    </subcellularLocation>
</comment>
<proteinExistence type="inferred from homology"/>
<evidence type="ECO:0000256" key="2">
    <source>
        <dbReference type="ARBA" id="ARBA00006411"/>
    </source>
</evidence>
<sequence length="254" mass="27672">MSDVTRTPTVFELVDEVVRPVAPVRRLSVRTYYDPDGDPELPMGPPVAGVVEEAERHTRWHAALGSLGLSRDGTLTPKGGVLFRAIRRGPVRGAVTGVLAGRLEPFRMHFFGDNQAGAILEYTDRQVRAGCTRRLPEQVARRLPAAEAGPGELVRIPADRLGRISSAGVAELRALAARPRLATMVFDLMIGGKIVAGYPRGAMVLFDTDVGRYLVCTTIGQDGRWSLYFAPATGEHVASWIRHHMQALREPVCG</sequence>
<dbReference type="Pfam" id="PF14011">
    <property type="entry name" value="ESX-1_EspG"/>
    <property type="match status" value="1"/>
</dbReference>
<reference evidence="5 6" key="1">
    <citation type="submission" date="2019-11" db="EMBL/GenBank/DDBJ databases">
        <title>Draft genome of Amycolatopsis RM579.</title>
        <authorList>
            <person name="Duangmal K."/>
            <person name="Mingma R."/>
        </authorList>
    </citation>
    <scope>NUCLEOTIDE SEQUENCE [LARGE SCALE GENOMIC DNA]</scope>
    <source>
        <strain evidence="5 6">RM579</strain>
    </source>
</reference>
<evidence type="ECO:0000256" key="4">
    <source>
        <dbReference type="ARBA" id="ARBA00023186"/>
    </source>
</evidence>
<dbReference type="OrthoDB" id="3604863at2"/>
<comment type="caution">
    <text evidence="5">The sequence shown here is derived from an EMBL/GenBank/DDBJ whole genome shotgun (WGS) entry which is preliminary data.</text>
</comment>
<comment type="similarity">
    <text evidence="2">Belongs to the EspG family.</text>
</comment>
<evidence type="ECO:0000256" key="1">
    <source>
        <dbReference type="ARBA" id="ARBA00004496"/>
    </source>
</evidence>
<dbReference type="Proteomes" id="UP000440096">
    <property type="component" value="Unassembled WGS sequence"/>
</dbReference>
<evidence type="ECO:0008006" key="7">
    <source>
        <dbReference type="Google" id="ProtNLM"/>
    </source>
</evidence>
<evidence type="ECO:0000313" key="5">
    <source>
        <dbReference type="EMBL" id="MTD59483.1"/>
    </source>
</evidence>
<organism evidence="5 6">
    <name type="scientific">Amycolatopsis pithecellobii</name>
    <dbReference type="NCBI Taxonomy" id="664692"/>
    <lineage>
        <taxon>Bacteria</taxon>
        <taxon>Bacillati</taxon>
        <taxon>Actinomycetota</taxon>
        <taxon>Actinomycetes</taxon>
        <taxon>Pseudonocardiales</taxon>
        <taxon>Pseudonocardiaceae</taxon>
        <taxon>Amycolatopsis</taxon>
    </lineage>
</organism>
<evidence type="ECO:0000256" key="3">
    <source>
        <dbReference type="ARBA" id="ARBA00022490"/>
    </source>
</evidence>
<keyword evidence="4" id="KW-0143">Chaperone</keyword>
<evidence type="ECO:0000313" key="6">
    <source>
        <dbReference type="Proteomes" id="UP000440096"/>
    </source>
</evidence>
<dbReference type="InterPro" id="IPR025734">
    <property type="entry name" value="EspG"/>
</dbReference>
<dbReference type="EMBL" id="WMBA01000107">
    <property type="protein sequence ID" value="MTD59483.1"/>
    <property type="molecule type" value="Genomic_DNA"/>
</dbReference>
<accession>A0A6N7ZCJ0</accession>
<protein>
    <recommendedName>
        <fullName evidence="7">ESX secretion-associated protein EspG</fullName>
    </recommendedName>
</protein>
<gene>
    <name evidence="5" type="ORF">GKO32_36695</name>
</gene>